<keyword evidence="3" id="KW-1185">Reference proteome</keyword>
<comment type="caution">
    <text evidence="2">The sequence shown here is derived from an EMBL/GenBank/DDBJ whole genome shotgun (WGS) entry which is preliminary data.</text>
</comment>
<protein>
    <submittedName>
        <fullName evidence="2">Uncharacterized protein</fullName>
    </submittedName>
</protein>
<dbReference type="Proteomes" id="UP001183202">
    <property type="component" value="Unassembled WGS sequence"/>
</dbReference>
<evidence type="ECO:0000313" key="2">
    <source>
        <dbReference type="EMBL" id="MDT0350508.1"/>
    </source>
</evidence>
<keyword evidence="1" id="KW-1133">Transmembrane helix</keyword>
<organism evidence="2 3">
    <name type="scientific">Pseudonocardia charpentierae</name>
    <dbReference type="NCBI Taxonomy" id="3075545"/>
    <lineage>
        <taxon>Bacteria</taxon>
        <taxon>Bacillati</taxon>
        <taxon>Actinomycetota</taxon>
        <taxon>Actinomycetes</taxon>
        <taxon>Pseudonocardiales</taxon>
        <taxon>Pseudonocardiaceae</taxon>
        <taxon>Pseudonocardia</taxon>
    </lineage>
</organism>
<reference evidence="3" key="1">
    <citation type="submission" date="2023-07" db="EMBL/GenBank/DDBJ databases">
        <title>30 novel species of actinomycetes from the DSMZ collection.</title>
        <authorList>
            <person name="Nouioui I."/>
        </authorList>
    </citation>
    <scope>NUCLEOTIDE SEQUENCE [LARGE SCALE GENOMIC DNA]</scope>
    <source>
        <strain evidence="3">DSM 45834</strain>
    </source>
</reference>
<name>A0ABU2N985_9PSEU</name>
<proteinExistence type="predicted"/>
<keyword evidence="1" id="KW-0472">Membrane</keyword>
<accession>A0ABU2N985</accession>
<gene>
    <name evidence="2" type="ORF">RM445_13335</name>
</gene>
<dbReference type="RefSeq" id="WP_311556540.1">
    <property type="nucleotide sequence ID" value="NZ_JAVREJ010000008.1"/>
</dbReference>
<keyword evidence="1" id="KW-0812">Transmembrane</keyword>
<sequence>MNDASTLQMVAMIVAGYTVVTIPLMLATGRILRIRSQHIPVPEHGADVYVAAPQRTELS</sequence>
<evidence type="ECO:0000256" key="1">
    <source>
        <dbReference type="SAM" id="Phobius"/>
    </source>
</evidence>
<feature type="transmembrane region" description="Helical" evidence="1">
    <location>
        <begin position="6"/>
        <end position="27"/>
    </location>
</feature>
<evidence type="ECO:0000313" key="3">
    <source>
        <dbReference type="Proteomes" id="UP001183202"/>
    </source>
</evidence>
<dbReference type="EMBL" id="JAVREJ010000008">
    <property type="protein sequence ID" value="MDT0350508.1"/>
    <property type="molecule type" value="Genomic_DNA"/>
</dbReference>